<gene>
    <name evidence="2" type="ORF">E1B28_006749</name>
</gene>
<proteinExistence type="predicted"/>
<dbReference type="Proteomes" id="UP001049176">
    <property type="component" value="Chromosome 3"/>
</dbReference>
<keyword evidence="3" id="KW-1185">Reference proteome</keyword>
<feature type="compositionally biased region" description="Pro residues" evidence="1">
    <location>
        <begin position="61"/>
        <end position="70"/>
    </location>
</feature>
<name>A0A9P7UWR7_9AGAR</name>
<dbReference type="KEGG" id="more:E1B28_006749"/>
<sequence>MDPASAVFKSTRVKVHYLLRTTTPCSTVPLFPSITHYARYCAARSSAPCLSTATLHERNPPRPVPTPDPSRPYQRLRSTTEVHLSCHVRHILHNANISYLDTPLKMMPQNLDMDGNSRELIGGAWR</sequence>
<accession>A0A9P7UWR7</accession>
<organism evidence="2 3">
    <name type="scientific">Marasmius oreades</name>
    <name type="common">fairy-ring Marasmius</name>
    <dbReference type="NCBI Taxonomy" id="181124"/>
    <lineage>
        <taxon>Eukaryota</taxon>
        <taxon>Fungi</taxon>
        <taxon>Dikarya</taxon>
        <taxon>Basidiomycota</taxon>
        <taxon>Agaricomycotina</taxon>
        <taxon>Agaricomycetes</taxon>
        <taxon>Agaricomycetidae</taxon>
        <taxon>Agaricales</taxon>
        <taxon>Marasmiineae</taxon>
        <taxon>Marasmiaceae</taxon>
        <taxon>Marasmius</taxon>
    </lineage>
</organism>
<evidence type="ECO:0000313" key="2">
    <source>
        <dbReference type="EMBL" id="KAG7096069.1"/>
    </source>
</evidence>
<comment type="caution">
    <text evidence="2">The sequence shown here is derived from an EMBL/GenBank/DDBJ whole genome shotgun (WGS) entry which is preliminary data.</text>
</comment>
<dbReference type="RefSeq" id="XP_043012539.1">
    <property type="nucleotide sequence ID" value="XM_043151444.1"/>
</dbReference>
<reference evidence="2" key="1">
    <citation type="journal article" date="2021" name="Genome Biol. Evol.">
        <title>The assembled and annotated genome of the fairy-ring fungus Marasmius oreades.</title>
        <authorList>
            <person name="Hiltunen M."/>
            <person name="Ament-Velasquez S.L."/>
            <person name="Johannesson H."/>
        </authorList>
    </citation>
    <scope>NUCLEOTIDE SEQUENCE</scope>
    <source>
        <strain evidence="2">03SP1</strain>
    </source>
</reference>
<dbReference type="AlphaFoldDB" id="A0A9P7UWR7"/>
<dbReference type="EMBL" id="CM032183">
    <property type="protein sequence ID" value="KAG7096069.1"/>
    <property type="molecule type" value="Genomic_DNA"/>
</dbReference>
<dbReference type="GeneID" id="66075825"/>
<protein>
    <submittedName>
        <fullName evidence="2">Uncharacterized protein</fullName>
    </submittedName>
</protein>
<evidence type="ECO:0000313" key="3">
    <source>
        <dbReference type="Proteomes" id="UP001049176"/>
    </source>
</evidence>
<evidence type="ECO:0000256" key="1">
    <source>
        <dbReference type="SAM" id="MobiDB-lite"/>
    </source>
</evidence>
<feature type="region of interest" description="Disordered" evidence="1">
    <location>
        <begin position="52"/>
        <end position="74"/>
    </location>
</feature>